<keyword evidence="3" id="KW-0813">Transport</keyword>
<reference evidence="11 12" key="1">
    <citation type="submission" date="2019-03" db="EMBL/GenBank/DDBJ databases">
        <title>Freshwater and sediment microbial communities from various areas in North America, analyzing microbe dynamics in response to fracking.</title>
        <authorList>
            <person name="Lamendella R."/>
        </authorList>
    </citation>
    <scope>NUCLEOTIDE SEQUENCE [LARGE SCALE GENOMIC DNA]</scope>
    <source>
        <strain evidence="11 12">74A</strain>
    </source>
</reference>
<feature type="domain" description="Tetrahaem cytochrome" evidence="10">
    <location>
        <begin position="45"/>
        <end position="121"/>
    </location>
</feature>
<feature type="signal peptide" evidence="9">
    <location>
        <begin position="1"/>
        <end position="23"/>
    </location>
</feature>
<comment type="caution">
    <text evidence="11">The sequence shown here is derived from an EMBL/GenBank/DDBJ whole genome shotgun (WGS) entry which is preliminary data.</text>
</comment>
<keyword evidence="4" id="KW-0349">Heme</keyword>
<evidence type="ECO:0000256" key="4">
    <source>
        <dbReference type="ARBA" id="ARBA00022617"/>
    </source>
</evidence>
<feature type="chain" id="PRO_5020759344" evidence="9">
    <location>
        <begin position="24"/>
        <end position="129"/>
    </location>
</feature>
<evidence type="ECO:0000256" key="1">
    <source>
        <dbReference type="ARBA" id="ARBA00001926"/>
    </source>
</evidence>
<protein>
    <submittedName>
        <fullName evidence="11">Cytochrome c3-like protein</fullName>
    </submittedName>
</protein>
<gene>
    <name evidence="11" type="ORF">EDC91_13031</name>
</gene>
<dbReference type="AlphaFoldDB" id="A0A4R2F9N4"/>
<organism evidence="11 12">
    <name type="scientific">Shewanella fodinae</name>
    <dbReference type="NCBI Taxonomy" id="552357"/>
    <lineage>
        <taxon>Bacteria</taxon>
        <taxon>Pseudomonadati</taxon>
        <taxon>Pseudomonadota</taxon>
        <taxon>Gammaproteobacteria</taxon>
        <taxon>Alteromonadales</taxon>
        <taxon>Shewanellaceae</taxon>
        <taxon>Shewanella</taxon>
    </lineage>
</organism>
<evidence type="ECO:0000256" key="6">
    <source>
        <dbReference type="ARBA" id="ARBA00022764"/>
    </source>
</evidence>
<dbReference type="GO" id="GO:0046872">
    <property type="term" value="F:metal ion binding"/>
    <property type="evidence" value="ECO:0007669"/>
    <property type="project" value="UniProtKB-KW"/>
</dbReference>
<evidence type="ECO:0000256" key="3">
    <source>
        <dbReference type="ARBA" id="ARBA00022448"/>
    </source>
</evidence>
<dbReference type="EMBL" id="SLWF01000030">
    <property type="protein sequence ID" value="TCN80756.1"/>
    <property type="molecule type" value="Genomic_DNA"/>
</dbReference>
<proteinExistence type="predicted"/>
<name>A0A4R2F9N4_9GAMM</name>
<keyword evidence="6" id="KW-0574">Periplasm</keyword>
<dbReference type="Proteomes" id="UP000294832">
    <property type="component" value="Unassembled WGS sequence"/>
</dbReference>
<dbReference type="Pfam" id="PF14537">
    <property type="entry name" value="Cytochrom_c3_2"/>
    <property type="match status" value="1"/>
</dbReference>
<dbReference type="SUPFAM" id="SSF48695">
    <property type="entry name" value="Multiheme cytochromes"/>
    <property type="match status" value="1"/>
</dbReference>
<dbReference type="InterPro" id="IPR012286">
    <property type="entry name" value="Tetrahaem_cytochrome"/>
</dbReference>
<keyword evidence="8" id="KW-0408">Iron</keyword>
<dbReference type="RefSeq" id="WP_243692000.1">
    <property type="nucleotide sequence ID" value="NZ_SLWF01000030.1"/>
</dbReference>
<evidence type="ECO:0000256" key="7">
    <source>
        <dbReference type="ARBA" id="ARBA00022982"/>
    </source>
</evidence>
<accession>A0A4R2F9N4</accession>
<sequence>MKSLFSCSAVMAMLLAFSSAVMAGDTLVSQGKMMGRSYHQQLYTKHQCATCHGVDKPVSRAADNSCLKCHSVDKLAQKTARKGDEQWQNPHNNLHYGKDVPCTECHGEHAVKQPICKDCHTFKFSKFKE</sequence>
<evidence type="ECO:0000259" key="10">
    <source>
        <dbReference type="Pfam" id="PF14537"/>
    </source>
</evidence>
<keyword evidence="12" id="KW-1185">Reference proteome</keyword>
<dbReference type="InterPro" id="IPR036280">
    <property type="entry name" value="Multihaem_cyt_sf"/>
</dbReference>
<evidence type="ECO:0000256" key="2">
    <source>
        <dbReference type="ARBA" id="ARBA00004418"/>
    </source>
</evidence>
<comment type="subcellular location">
    <subcellularLocation>
        <location evidence="2">Periplasm</location>
    </subcellularLocation>
</comment>
<evidence type="ECO:0000256" key="5">
    <source>
        <dbReference type="ARBA" id="ARBA00022723"/>
    </source>
</evidence>
<dbReference type="GO" id="GO:0042597">
    <property type="term" value="C:periplasmic space"/>
    <property type="evidence" value="ECO:0007669"/>
    <property type="project" value="UniProtKB-SubCell"/>
</dbReference>
<evidence type="ECO:0000313" key="11">
    <source>
        <dbReference type="EMBL" id="TCN80756.1"/>
    </source>
</evidence>
<evidence type="ECO:0000313" key="12">
    <source>
        <dbReference type="Proteomes" id="UP000294832"/>
    </source>
</evidence>
<comment type="cofactor">
    <cofactor evidence="1">
        <name>heme c</name>
        <dbReference type="ChEBI" id="CHEBI:61717"/>
    </cofactor>
</comment>
<keyword evidence="5" id="KW-0479">Metal-binding</keyword>
<evidence type="ECO:0000256" key="8">
    <source>
        <dbReference type="ARBA" id="ARBA00023004"/>
    </source>
</evidence>
<keyword evidence="9" id="KW-0732">Signal</keyword>
<dbReference type="Gene3D" id="1.10.1130.10">
    <property type="entry name" value="Flavocytochrome C3, Chain A"/>
    <property type="match status" value="1"/>
</dbReference>
<evidence type="ECO:0000256" key="9">
    <source>
        <dbReference type="SAM" id="SignalP"/>
    </source>
</evidence>
<keyword evidence="7" id="KW-0249">Electron transport</keyword>